<evidence type="ECO:0000256" key="11">
    <source>
        <dbReference type="ARBA" id="ARBA00023002"/>
    </source>
</evidence>
<keyword evidence="11" id="KW-0560">Oxidoreductase</keyword>
<keyword evidence="10" id="KW-0732">Signal</keyword>
<dbReference type="PANTHER" id="PTHR30013:SF5">
    <property type="entry name" value="HYDROGENASE SMALL SUBUNIT"/>
    <property type="match status" value="1"/>
</dbReference>
<reference evidence="20 21" key="1">
    <citation type="submission" date="2017-04" db="EMBL/GenBank/DDBJ databases">
        <title>Kefir bacterial isolates.</title>
        <authorList>
            <person name="Kim Y."/>
            <person name="Blasche S."/>
            <person name="Patil K.R."/>
        </authorList>
    </citation>
    <scope>NUCLEOTIDE SEQUENCE [LARGE SCALE GENOMIC DNA]</scope>
    <source>
        <strain evidence="20 21">KR</strain>
    </source>
</reference>
<dbReference type="GO" id="GO:0046872">
    <property type="term" value="F:metal ion binding"/>
    <property type="evidence" value="ECO:0007669"/>
    <property type="project" value="UniProtKB-KW"/>
</dbReference>
<feature type="binding site" evidence="17">
    <location>
        <position position="203"/>
    </location>
    <ligand>
        <name>[4Fe-4S] cluster</name>
        <dbReference type="ChEBI" id="CHEBI:49883"/>
        <label>2</label>
    </ligand>
</feature>
<evidence type="ECO:0000256" key="9">
    <source>
        <dbReference type="ARBA" id="ARBA00022723"/>
    </source>
</evidence>
<dbReference type="GO" id="GO:0009055">
    <property type="term" value="F:electron transfer activity"/>
    <property type="evidence" value="ECO:0007669"/>
    <property type="project" value="TreeGrafter"/>
</dbReference>
<keyword evidence="8 17" id="KW-0004">4Fe-4S</keyword>
<dbReference type="GO" id="GO:0016020">
    <property type="term" value="C:membrane"/>
    <property type="evidence" value="ECO:0007669"/>
    <property type="project" value="TreeGrafter"/>
</dbReference>
<name>A0A269XXE2_9PROT</name>
<feature type="binding site" evidence="17">
    <location>
        <position position="13"/>
    </location>
    <ligand>
        <name>[4Fe-4S] cluster</name>
        <dbReference type="ChEBI" id="CHEBI:49883"/>
        <label>1</label>
    </ligand>
</feature>
<organism evidence="20 21">
    <name type="scientific">Acetobacter fabarum</name>
    <dbReference type="NCBI Taxonomy" id="483199"/>
    <lineage>
        <taxon>Bacteria</taxon>
        <taxon>Pseudomonadati</taxon>
        <taxon>Pseudomonadota</taxon>
        <taxon>Alphaproteobacteria</taxon>
        <taxon>Acetobacterales</taxon>
        <taxon>Acetobacteraceae</taxon>
        <taxon>Acetobacter</taxon>
    </lineage>
</organism>
<dbReference type="EMBL" id="NCXK01000009">
    <property type="protein sequence ID" value="PAK77967.1"/>
    <property type="molecule type" value="Genomic_DNA"/>
</dbReference>
<comment type="similarity">
    <text evidence="4">Belongs to the [NiFe]/[NiFeSe] hydrogenase small subunit family.</text>
</comment>
<feature type="binding site" evidence="17">
    <location>
        <position position="260"/>
    </location>
    <ligand>
        <name>[3Fe-4S] cluster</name>
        <dbReference type="ChEBI" id="CHEBI:21137"/>
    </ligand>
</feature>
<dbReference type="Proteomes" id="UP000216151">
    <property type="component" value="Unassembled WGS sequence"/>
</dbReference>
<evidence type="ECO:0000256" key="5">
    <source>
        <dbReference type="ARBA" id="ARBA00011771"/>
    </source>
</evidence>
<feature type="binding site" evidence="17">
    <location>
        <position position="263"/>
    </location>
    <ligand>
        <name>[3Fe-4S] cluster</name>
        <dbReference type="ChEBI" id="CHEBI:21137"/>
    </ligand>
</feature>
<dbReference type="GO" id="GO:0044569">
    <property type="term" value="C:[Ni-Fe] hydrogenase complex"/>
    <property type="evidence" value="ECO:0007669"/>
    <property type="project" value="TreeGrafter"/>
</dbReference>
<dbReference type="Gene3D" id="4.10.480.10">
    <property type="entry name" value="Cytochrome-c3 hydrogenase, C-terminal domain"/>
    <property type="match status" value="1"/>
</dbReference>
<dbReference type="Gene3D" id="3.40.50.700">
    <property type="entry name" value="NADH:ubiquinone oxidoreductase-like, 20kDa subunit"/>
    <property type="match status" value="1"/>
</dbReference>
<comment type="subunit">
    <text evidence="5">Heterodimer of a large and a small subunit.</text>
</comment>
<dbReference type="PIRSF" id="PIRSF000310">
    <property type="entry name" value="NiFe_hyd_ssu"/>
    <property type="match status" value="1"/>
</dbReference>
<proteinExistence type="inferred from homology"/>
<evidence type="ECO:0000313" key="20">
    <source>
        <dbReference type="EMBL" id="PAK77967.1"/>
    </source>
</evidence>
<dbReference type="InterPro" id="IPR006137">
    <property type="entry name" value="NADH_UbQ_OxRdtase-like_20kDa"/>
</dbReference>
<feature type="domain" description="NADH:ubiquinone oxidoreductase-like 20kDa subunit" evidence="18">
    <location>
        <begin position="13"/>
        <end position="176"/>
    </location>
</feature>
<dbReference type="InterPro" id="IPR037024">
    <property type="entry name" value="NiFe_Hase_small_N_sf"/>
</dbReference>
<feature type="binding site" evidence="17">
    <location>
        <position position="242"/>
    </location>
    <ligand>
        <name>[3Fe-4S] cluster</name>
        <dbReference type="ChEBI" id="CHEBI:21137"/>
    </ligand>
</feature>
<evidence type="ECO:0000256" key="8">
    <source>
        <dbReference type="ARBA" id="ARBA00022485"/>
    </source>
</evidence>
<evidence type="ECO:0000256" key="17">
    <source>
        <dbReference type="PIRSR" id="PIRSR000310-1"/>
    </source>
</evidence>
<feature type="binding site" evidence="17">
    <location>
        <position position="16"/>
    </location>
    <ligand>
        <name>[4Fe-4S] cluster</name>
        <dbReference type="ChEBI" id="CHEBI:49883"/>
        <label>1</label>
    </ligand>
</feature>
<evidence type="ECO:0000256" key="7">
    <source>
        <dbReference type="ARBA" id="ARBA00022475"/>
    </source>
</evidence>
<keyword evidence="12 17" id="KW-0408">Iron</keyword>
<dbReference type="InterPro" id="IPR001821">
    <property type="entry name" value="NiFe_hydrogenase_ssu"/>
</dbReference>
<feature type="binding site" evidence="17">
    <location>
        <position position="206"/>
    </location>
    <ligand>
        <name>[4Fe-4S] cluster</name>
        <dbReference type="ChEBI" id="CHEBI:49883"/>
        <label>2</label>
    </ligand>
</feature>
<keyword evidence="9 17" id="KW-0479">Metal-binding</keyword>
<keyword evidence="21" id="KW-1185">Reference proteome</keyword>
<feature type="binding site" evidence="17">
    <location>
        <position position="116"/>
    </location>
    <ligand>
        <name>[4Fe-4S] cluster</name>
        <dbReference type="ChEBI" id="CHEBI:49883"/>
        <label>1</label>
    </ligand>
</feature>
<dbReference type="GO" id="GO:0009061">
    <property type="term" value="P:anaerobic respiration"/>
    <property type="evidence" value="ECO:0007669"/>
    <property type="project" value="TreeGrafter"/>
</dbReference>
<dbReference type="PANTHER" id="PTHR30013">
    <property type="entry name" value="NIFE / NIFESE HYDROGENASE SMALL SUBUNIT FAMILY MEMBER"/>
    <property type="match status" value="1"/>
</dbReference>
<evidence type="ECO:0000256" key="10">
    <source>
        <dbReference type="ARBA" id="ARBA00022729"/>
    </source>
</evidence>
<keyword evidence="13 17" id="KW-0411">Iron-sulfur</keyword>
<dbReference type="SUPFAM" id="SSF56770">
    <property type="entry name" value="HydA/Nqo6-like"/>
    <property type="match status" value="1"/>
</dbReference>
<dbReference type="Pfam" id="PF01058">
    <property type="entry name" value="Oxidored_q6"/>
    <property type="match status" value="1"/>
</dbReference>
<dbReference type="Pfam" id="PF14720">
    <property type="entry name" value="NiFe_hyd_SSU_C"/>
    <property type="match status" value="1"/>
</dbReference>
<comment type="catalytic activity">
    <reaction evidence="16">
        <text>H2 + A = AH2</text>
        <dbReference type="Rhea" id="RHEA:12116"/>
        <dbReference type="ChEBI" id="CHEBI:13193"/>
        <dbReference type="ChEBI" id="CHEBI:17499"/>
        <dbReference type="ChEBI" id="CHEBI:18276"/>
        <dbReference type="EC" id="1.12.99.6"/>
    </reaction>
</comment>
<evidence type="ECO:0000256" key="14">
    <source>
        <dbReference type="ARBA" id="ARBA00023136"/>
    </source>
</evidence>
<comment type="cofactor">
    <cofactor evidence="2">
        <name>[4Fe-4S] cluster</name>
        <dbReference type="ChEBI" id="CHEBI:49883"/>
    </cofactor>
</comment>
<keyword evidence="15 17" id="KW-0003">3Fe-4S</keyword>
<evidence type="ECO:0000256" key="13">
    <source>
        <dbReference type="ARBA" id="ARBA00023014"/>
    </source>
</evidence>
<comment type="subcellular location">
    <subcellularLocation>
        <location evidence="3">Cell envelope</location>
    </subcellularLocation>
</comment>
<dbReference type="AlphaFoldDB" id="A0A269XXE2"/>
<evidence type="ECO:0000256" key="15">
    <source>
        <dbReference type="ARBA" id="ARBA00023291"/>
    </source>
</evidence>
<evidence type="ECO:0000256" key="1">
    <source>
        <dbReference type="ARBA" id="ARBA00001927"/>
    </source>
</evidence>
<dbReference type="OrthoDB" id="9766729at2"/>
<dbReference type="GO" id="GO:0051538">
    <property type="term" value="F:3 iron, 4 sulfur cluster binding"/>
    <property type="evidence" value="ECO:0007669"/>
    <property type="project" value="UniProtKB-KW"/>
</dbReference>
<evidence type="ECO:0000256" key="3">
    <source>
        <dbReference type="ARBA" id="ARBA00004196"/>
    </source>
</evidence>
<feature type="binding site" evidence="17">
    <location>
        <position position="164"/>
    </location>
    <ligand>
        <name>[4Fe-4S] cluster</name>
        <dbReference type="ChEBI" id="CHEBI:49883"/>
        <label>1</label>
    </ligand>
</feature>
<dbReference type="InterPro" id="IPR037148">
    <property type="entry name" value="NiFe-Hase_small_C_sf"/>
</dbReference>
<keyword evidence="7" id="KW-1003">Cell membrane</keyword>
<protein>
    <recommendedName>
        <fullName evidence="6">hydrogenase (acceptor)</fullName>
        <ecNumber evidence="6">1.12.99.6</ecNumber>
    </recommendedName>
</protein>
<feature type="binding site" evidence="17">
    <location>
        <position position="226"/>
    </location>
    <ligand>
        <name>[4Fe-4S] cluster</name>
        <dbReference type="ChEBI" id="CHEBI:49883"/>
        <label>2</label>
    </ligand>
</feature>
<sequence>MAFTVLWLQSGGCGGCSMSLLCAETPDLVAQLRGAGVEFLWHPSLSEQSGAEVKALLADILAGRVRMDALCLEGAVLRGPEGTGRYHVMGGTDLPMMAWVRQLAAVARYVVAVGSCSAYGGMAAASPNILDACGLQYEGVHPGGVLGADFRAQSGLPVVNIAGCPTHPGWVIETLALLAQENLHAEDMDAVGRPRLYADQLVHQGCTRNEYYEYKASARQPAQLGCMMEYMGCVGTQAHADCNNRLWNGEGSCTRGGYACINCTAPEFEEPGHPFAQTPRIAGIPVGLPTDMPKAWFVALSTLAKAATPERVARNAVSDHLLVPPSSTGAEG</sequence>
<dbReference type="GO" id="GO:0033748">
    <property type="term" value="F:hydrogenase (acceptor) activity"/>
    <property type="evidence" value="ECO:0007669"/>
    <property type="project" value="UniProtKB-EC"/>
</dbReference>
<comment type="caution">
    <text evidence="20">The sequence shown here is derived from an EMBL/GenBank/DDBJ whole genome shotgun (WGS) entry which is preliminary data.</text>
</comment>
<evidence type="ECO:0000256" key="12">
    <source>
        <dbReference type="ARBA" id="ARBA00023004"/>
    </source>
</evidence>
<evidence type="ECO:0000256" key="4">
    <source>
        <dbReference type="ARBA" id="ARBA00006605"/>
    </source>
</evidence>
<feature type="binding site" evidence="17">
    <location>
        <position position="233"/>
    </location>
    <ligand>
        <name>[4Fe-4S] cluster</name>
        <dbReference type="ChEBI" id="CHEBI:49883"/>
        <label>2</label>
    </ligand>
</feature>
<comment type="cofactor">
    <cofactor evidence="1">
        <name>[3Fe-4S] cluster</name>
        <dbReference type="ChEBI" id="CHEBI:21137"/>
    </cofactor>
</comment>
<dbReference type="GO" id="GO:0030313">
    <property type="term" value="C:cell envelope"/>
    <property type="evidence" value="ECO:0007669"/>
    <property type="project" value="UniProtKB-SubCell"/>
</dbReference>
<dbReference type="EC" id="1.12.99.6" evidence="6"/>
<dbReference type="GO" id="GO:0051539">
    <property type="term" value="F:4 iron, 4 sulfur cluster binding"/>
    <property type="evidence" value="ECO:0007669"/>
    <property type="project" value="UniProtKB-KW"/>
</dbReference>
<dbReference type="InterPro" id="IPR027394">
    <property type="entry name" value="Cytochrome-c3_hydrogenase_C"/>
</dbReference>
<dbReference type="GO" id="GO:0008901">
    <property type="term" value="F:ferredoxin hydrogenase activity"/>
    <property type="evidence" value="ECO:0007669"/>
    <property type="project" value="InterPro"/>
</dbReference>
<dbReference type="RefSeq" id="WP_095349793.1">
    <property type="nucleotide sequence ID" value="NZ_JBDNMF010000019.1"/>
</dbReference>
<evidence type="ECO:0000313" key="21">
    <source>
        <dbReference type="Proteomes" id="UP000216151"/>
    </source>
</evidence>
<gene>
    <name evidence="20" type="ORF">B8X00_08235</name>
</gene>
<evidence type="ECO:0000256" key="16">
    <source>
        <dbReference type="ARBA" id="ARBA00048757"/>
    </source>
</evidence>
<keyword evidence="14" id="KW-0472">Membrane</keyword>
<feature type="domain" description="Cytochrome-c3 hydrogenase C-terminal" evidence="19">
    <location>
        <begin position="200"/>
        <end position="275"/>
    </location>
</feature>
<evidence type="ECO:0000256" key="6">
    <source>
        <dbReference type="ARBA" id="ARBA00012082"/>
    </source>
</evidence>
<evidence type="ECO:0000259" key="19">
    <source>
        <dbReference type="Pfam" id="PF14720"/>
    </source>
</evidence>
<accession>A0A269XXE2</accession>
<evidence type="ECO:0000259" key="18">
    <source>
        <dbReference type="Pfam" id="PF01058"/>
    </source>
</evidence>
<dbReference type="GO" id="GO:0009375">
    <property type="term" value="C:ferredoxin hydrogenase complex"/>
    <property type="evidence" value="ECO:0007669"/>
    <property type="project" value="InterPro"/>
</dbReference>
<evidence type="ECO:0000256" key="2">
    <source>
        <dbReference type="ARBA" id="ARBA00001966"/>
    </source>
</evidence>